<dbReference type="EMBL" id="GG672124">
    <property type="protein sequence ID" value="EER17305.1"/>
    <property type="molecule type" value="Genomic_DNA"/>
</dbReference>
<dbReference type="InParanoid" id="C5KDK2"/>
<keyword evidence="3" id="KW-1185">Reference proteome</keyword>
<dbReference type="Proteomes" id="UP000007800">
    <property type="component" value="Unassembled WGS sequence"/>
</dbReference>
<dbReference type="FunCoup" id="C5KDK2">
    <property type="interactions" value="121"/>
</dbReference>
<gene>
    <name evidence="2" type="ORF">Pmar_PMAR022241</name>
</gene>
<dbReference type="RefSeq" id="XP_002785509.1">
    <property type="nucleotide sequence ID" value="XM_002785463.1"/>
</dbReference>
<proteinExistence type="predicted"/>
<name>C5KDK2_PERM5</name>
<dbReference type="GeneID" id="9062283"/>
<keyword evidence="1" id="KW-0472">Membrane</keyword>
<keyword evidence="1" id="KW-1133">Transmembrane helix</keyword>
<sequence>MTNIGRFYDGPHQYVQDDISTWFQFIIWWVGLGVLSSVGLGTGMHSGLLFLFPHLYLISSTAQECNNMQFDWRVNMWGNVMKPDETFTCINPDADSASYHTNVTLWSLLSAGWLPCMLWGIGTAIGELPPYATSYAARKAGLEDEDFNEAFGVVDSAATCNNNSADVVVDWMKNWMIQFLEKHGFWGVLLMSAWPNAMFDLCGLCCGHFLMPFWTFFSAVFLGKAVIKVFGQLVFFTVLFSPNGRLVMVQGVARIASKFGADEQQITDKLQSMVVKFSGGAAVLMT</sequence>
<protein>
    <submittedName>
        <fullName evidence="2">Vacuole membrane protein, putative</fullName>
    </submittedName>
</protein>
<evidence type="ECO:0000256" key="1">
    <source>
        <dbReference type="SAM" id="Phobius"/>
    </source>
</evidence>
<reference evidence="2 3" key="1">
    <citation type="submission" date="2008-07" db="EMBL/GenBank/DDBJ databases">
        <authorList>
            <person name="El-Sayed N."/>
            <person name="Caler E."/>
            <person name="Inman J."/>
            <person name="Amedeo P."/>
            <person name="Hass B."/>
            <person name="Wortman J."/>
        </authorList>
    </citation>
    <scope>NUCLEOTIDE SEQUENCE [LARGE SCALE GENOMIC DNA]</scope>
    <source>
        <strain evidence="3">ATCC 50983 / TXsc</strain>
    </source>
</reference>
<evidence type="ECO:0000313" key="3">
    <source>
        <dbReference type="Proteomes" id="UP000007800"/>
    </source>
</evidence>
<dbReference type="AlphaFoldDB" id="C5KDK2"/>
<accession>C5KDK2</accession>
<feature type="transmembrane region" description="Helical" evidence="1">
    <location>
        <begin position="26"/>
        <end position="52"/>
    </location>
</feature>
<evidence type="ECO:0000313" key="2">
    <source>
        <dbReference type="EMBL" id="EER17305.1"/>
    </source>
</evidence>
<organism evidence="3">
    <name type="scientific">Perkinsus marinus (strain ATCC 50983 / TXsc)</name>
    <dbReference type="NCBI Taxonomy" id="423536"/>
    <lineage>
        <taxon>Eukaryota</taxon>
        <taxon>Sar</taxon>
        <taxon>Alveolata</taxon>
        <taxon>Perkinsozoa</taxon>
        <taxon>Perkinsea</taxon>
        <taxon>Perkinsida</taxon>
        <taxon>Perkinsidae</taxon>
        <taxon>Perkinsus</taxon>
    </lineage>
</organism>
<keyword evidence="1" id="KW-0812">Transmembrane</keyword>
<dbReference type="OrthoDB" id="2016540at2759"/>